<keyword evidence="1" id="KW-1133">Transmembrane helix</keyword>
<accession>A0A0R3QAY2</accession>
<evidence type="ECO:0000256" key="1">
    <source>
        <dbReference type="SAM" id="Phobius"/>
    </source>
</evidence>
<dbReference type="WBParaSite" id="BTMF_0000350301-mRNA-1">
    <property type="protein sequence ID" value="BTMF_0000350301-mRNA-1"/>
    <property type="gene ID" value="BTMF_0000350301"/>
</dbReference>
<keyword evidence="3" id="KW-1185">Reference proteome</keyword>
<reference evidence="2 3" key="2">
    <citation type="submission" date="2018-11" db="EMBL/GenBank/DDBJ databases">
        <authorList>
            <consortium name="Pathogen Informatics"/>
        </authorList>
    </citation>
    <scope>NUCLEOTIDE SEQUENCE [LARGE SCALE GENOMIC DNA]</scope>
</reference>
<dbReference type="Proteomes" id="UP000280834">
    <property type="component" value="Unassembled WGS sequence"/>
</dbReference>
<dbReference type="AlphaFoldDB" id="A0A0R3QAY2"/>
<organism evidence="4">
    <name type="scientific">Brugia timori</name>
    <dbReference type="NCBI Taxonomy" id="42155"/>
    <lineage>
        <taxon>Eukaryota</taxon>
        <taxon>Metazoa</taxon>
        <taxon>Ecdysozoa</taxon>
        <taxon>Nematoda</taxon>
        <taxon>Chromadorea</taxon>
        <taxon>Rhabditida</taxon>
        <taxon>Spirurina</taxon>
        <taxon>Spiruromorpha</taxon>
        <taxon>Filarioidea</taxon>
        <taxon>Onchocercidae</taxon>
        <taxon>Brugia</taxon>
    </lineage>
</organism>
<reference evidence="4" key="1">
    <citation type="submission" date="2017-02" db="UniProtKB">
        <authorList>
            <consortium name="WormBaseParasite"/>
        </authorList>
    </citation>
    <scope>IDENTIFICATION</scope>
</reference>
<dbReference type="EMBL" id="UZAG01002409">
    <property type="protein sequence ID" value="VDO13404.1"/>
    <property type="molecule type" value="Genomic_DNA"/>
</dbReference>
<sequence>MEFARYIWTLYVIDCGTFHVMMLLCWCDIVCSNK</sequence>
<feature type="transmembrane region" description="Helical" evidence="1">
    <location>
        <begin position="6"/>
        <end position="31"/>
    </location>
</feature>
<keyword evidence="1" id="KW-0812">Transmembrane</keyword>
<evidence type="ECO:0000313" key="3">
    <source>
        <dbReference type="Proteomes" id="UP000280834"/>
    </source>
</evidence>
<evidence type="ECO:0000313" key="4">
    <source>
        <dbReference type="WBParaSite" id="BTMF_0000350301-mRNA-1"/>
    </source>
</evidence>
<gene>
    <name evidence="2" type="ORF">BTMF_LOCUS2815</name>
</gene>
<keyword evidence="1" id="KW-0472">Membrane</keyword>
<proteinExistence type="predicted"/>
<evidence type="ECO:0000313" key="2">
    <source>
        <dbReference type="EMBL" id="VDO13404.1"/>
    </source>
</evidence>
<name>A0A0R3QAY2_9BILA</name>
<protein>
    <submittedName>
        <fullName evidence="2 4">Uncharacterized protein</fullName>
    </submittedName>
</protein>